<proteinExistence type="inferred from homology"/>
<organism evidence="2 3">
    <name type="scientific">Flagellimonas aquimarina</name>
    <dbReference type="NCBI Taxonomy" id="2201895"/>
    <lineage>
        <taxon>Bacteria</taxon>
        <taxon>Pseudomonadati</taxon>
        <taxon>Bacteroidota</taxon>
        <taxon>Flavobacteriia</taxon>
        <taxon>Flavobacteriales</taxon>
        <taxon>Flavobacteriaceae</taxon>
        <taxon>Flagellimonas</taxon>
    </lineage>
</organism>
<dbReference type="RefSeq" id="WP_109659454.1">
    <property type="nucleotide sequence ID" value="NZ_QGEG01000001.1"/>
</dbReference>
<dbReference type="Gene3D" id="3.30.420.40">
    <property type="match status" value="2"/>
</dbReference>
<accession>A0A316L069</accession>
<dbReference type="EMBL" id="QGEG01000001">
    <property type="protein sequence ID" value="PWL39504.1"/>
    <property type="molecule type" value="Genomic_DNA"/>
</dbReference>
<evidence type="ECO:0000256" key="1">
    <source>
        <dbReference type="ARBA" id="ARBA00006479"/>
    </source>
</evidence>
<dbReference type="AlphaFoldDB" id="A0A316L069"/>
<dbReference type="PANTHER" id="PTHR18964">
    <property type="entry name" value="ROK (REPRESSOR, ORF, KINASE) FAMILY"/>
    <property type="match status" value="1"/>
</dbReference>
<dbReference type="SUPFAM" id="SSF53067">
    <property type="entry name" value="Actin-like ATPase domain"/>
    <property type="match status" value="1"/>
</dbReference>
<sequence length="313" mass="34464">MTREDIYVIGVDIGGTHISSAVVDVREKRIIDDTYTTSHVANLESLEAIMETWASTLNKTIHAAAEIPLLGIAFAIPGPFDYKEGIAKYPEGFKYGALYQAKIEENLNPLLSHSSHLPMRFLNDATSFAVGEAWLSHADGNRKQLCITLGTGLGAGFIENGVPIVTGNTVPPNGCLWNILHEDGMADDYFSTRGFIKAYHQATGKNIVGVKELVDNFDADAKIKEVFHDFGNNLGGFLTPWLKKFQADVLVLGGNISKAYSCFGVALEQCLDQNDLIIPIRISHHMEKGAIIGCTRMFDPNFWEHIKNKLPKI</sequence>
<dbReference type="Pfam" id="PF00480">
    <property type="entry name" value="ROK"/>
    <property type="match status" value="1"/>
</dbReference>
<dbReference type="OrthoDB" id="49666at2"/>
<dbReference type="InterPro" id="IPR000600">
    <property type="entry name" value="ROK"/>
</dbReference>
<name>A0A316L069_9FLAO</name>
<gene>
    <name evidence="2" type="ORF">DKG77_01305</name>
</gene>
<dbReference type="Proteomes" id="UP000245762">
    <property type="component" value="Unassembled WGS sequence"/>
</dbReference>
<reference evidence="2 3" key="1">
    <citation type="submission" date="2018-05" db="EMBL/GenBank/DDBJ databases">
        <title>Complete genome sequence of Flagellimonas aquimarina ECD12 isolated from seaweed Ecklonia cava.</title>
        <authorList>
            <person name="Choi S."/>
            <person name="Seong C."/>
        </authorList>
    </citation>
    <scope>NUCLEOTIDE SEQUENCE [LARGE SCALE GENOMIC DNA]</scope>
    <source>
        <strain evidence="2 3">ECD12</strain>
    </source>
</reference>
<comment type="caution">
    <text evidence="2">The sequence shown here is derived from an EMBL/GenBank/DDBJ whole genome shotgun (WGS) entry which is preliminary data.</text>
</comment>
<dbReference type="InterPro" id="IPR043129">
    <property type="entry name" value="ATPase_NBD"/>
</dbReference>
<dbReference type="PANTHER" id="PTHR18964:SF149">
    <property type="entry name" value="BIFUNCTIONAL UDP-N-ACETYLGLUCOSAMINE 2-EPIMERASE_N-ACETYLMANNOSAMINE KINASE"/>
    <property type="match status" value="1"/>
</dbReference>
<evidence type="ECO:0000313" key="3">
    <source>
        <dbReference type="Proteomes" id="UP000245762"/>
    </source>
</evidence>
<protein>
    <submittedName>
        <fullName evidence="2">ROK family protein</fullName>
    </submittedName>
</protein>
<comment type="similarity">
    <text evidence="1">Belongs to the ROK (NagC/XylR) family.</text>
</comment>
<evidence type="ECO:0000313" key="2">
    <source>
        <dbReference type="EMBL" id="PWL39504.1"/>
    </source>
</evidence>
<keyword evidence="3" id="KW-1185">Reference proteome</keyword>